<feature type="domain" description="HTH cro/C1-type" evidence="1">
    <location>
        <begin position="18"/>
        <end position="72"/>
    </location>
</feature>
<name>A0A1G9RVU6_9PSEU</name>
<reference evidence="3" key="1">
    <citation type="submission" date="2016-10" db="EMBL/GenBank/DDBJ databases">
        <authorList>
            <person name="Varghese N."/>
            <person name="Submissions S."/>
        </authorList>
    </citation>
    <scope>NUCLEOTIDE SEQUENCE [LARGE SCALE GENOMIC DNA]</scope>
    <source>
        <strain evidence="3">DSM 44796</strain>
    </source>
</reference>
<dbReference type="SUPFAM" id="SSF47413">
    <property type="entry name" value="lambda repressor-like DNA-binding domains"/>
    <property type="match status" value="1"/>
</dbReference>
<dbReference type="Pfam" id="PF19054">
    <property type="entry name" value="DUF5753"/>
    <property type="match status" value="1"/>
</dbReference>
<dbReference type="InterPro" id="IPR010982">
    <property type="entry name" value="Lambda_DNA-bd_dom_sf"/>
</dbReference>
<dbReference type="InterPro" id="IPR001387">
    <property type="entry name" value="Cro/C1-type_HTH"/>
</dbReference>
<dbReference type="GO" id="GO:0003677">
    <property type="term" value="F:DNA binding"/>
    <property type="evidence" value="ECO:0007669"/>
    <property type="project" value="InterPro"/>
</dbReference>
<dbReference type="CDD" id="cd00093">
    <property type="entry name" value="HTH_XRE"/>
    <property type="match status" value="1"/>
</dbReference>
<evidence type="ECO:0000313" key="3">
    <source>
        <dbReference type="Proteomes" id="UP000199682"/>
    </source>
</evidence>
<proteinExistence type="predicted"/>
<gene>
    <name evidence="2" type="ORF">SAMN04488074_11936</name>
</gene>
<dbReference type="AlphaFoldDB" id="A0A1G9RVU6"/>
<dbReference type="Proteomes" id="UP000199682">
    <property type="component" value="Unassembled WGS sequence"/>
</dbReference>
<dbReference type="RefSeq" id="WP_176929891.1">
    <property type="nucleotide sequence ID" value="NZ_FNET01000019.1"/>
</dbReference>
<dbReference type="EMBL" id="FNET01000019">
    <property type="protein sequence ID" value="SDM27343.1"/>
    <property type="molecule type" value="Genomic_DNA"/>
</dbReference>
<accession>A0A1G9RVU6</accession>
<dbReference type="Pfam" id="PF13560">
    <property type="entry name" value="HTH_31"/>
    <property type="match status" value="1"/>
</dbReference>
<dbReference type="InterPro" id="IPR043917">
    <property type="entry name" value="DUF5753"/>
</dbReference>
<organism evidence="2 3">
    <name type="scientific">Lentzea albidocapillata subsp. violacea</name>
    <dbReference type="NCBI Taxonomy" id="128104"/>
    <lineage>
        <taxon>Bacteria</taxon>
        <taxon>Bacillati</taxon>
        <taxon>Actinomycetota</taxon>
        <taxon>Actinomycetes</taxon>
        <taxon>Pseudonocardiales</taxon>
        <taxon>Pseudonocardiaceae</taxon>
        <taxon>Lentzea</taxon>
    </lineage>
</organism>
<dbReference type="SMART" id="SM00530">
    <property type="entry name" value="HTH_XRE"/>
    <property type="match status" value="1"/>
</dbReference>
<evidence type="ECO:0000313" key="2">
    <source>
        <dbReference type="EMBL" id="SDM27343.1"/>
    </source>
</evidence>
<protein>
    <submittedName>
        <fullName evidence="2">Helix-turn-helix domain-containing protein</fullName>
    </submittedName>
</protein>
<dbReference type="Gene3D" id="1.10.260.40">
    <property type="entry name" value="lambda repressor-like DNA-binding domains"/>
    <property type="match status" value="1"/>
</dbReference>
<evidence type="ECO:0000259" key="1">
    <source>
        <dbReference type="SMART" id="SM00530"/>
    </source>
</evidence>
<sequence length="290" mass="31929">MSASDRAARMPRRRLARTLRQHRAKSGLTADDAAASLFCGSGTISRMENGQSAEPLRVKAALELYGAPAEVVAEMVKIAAQTAGRKGAVVRRPYHDLVPKNLAEYFDLEDEADSAAVLEGEFVPGLLQVPEYAQALISSWDPHQAPEQVAQLLAVRMERQQRLHGVRPLKLRVLISEAALHTQVGGPDVLRAQLEHLVTLAKNAPNVSIRVLPWSTGARPALGRNFTILSFPDPDDTDVIFSETVTYFVLEDETDEVRRFTEAYDRVWQLALDESASAKLIARAAEQIKS</sequence>